<protein>
    <submittedName>
        <fullName evidence="3">Peptidase_M13_N domain-containing protein</fullName>
    </submittedName>
</protein>
<keyword evidence="2" id="KW-1185">Reference proteome</keyword>
<name>A0A183BZZ6_GLOPA</name>
<proteinExistence type="predicted"/>
<accession>A0A183BZZ6</accession>
<dbReference type="Proteomes" id="UP000050741">
    <property type="component" value="Unassembled WGS sequence"/>
</dbReference>
<keyword evidence="1" id="KW-0732">Signal</keyword>
<dbReference type="WBParaSite" id="GPLIN_000618800">
    <property type="protein sequence ID" value="GPLIN_000618800"/>
    <property type="gene ID" value="GPLIN_000618800"/>
</dbReference>
<feature type="signal peptide" evidence="1">
    <location>
        <begin position="1"/>
        <end position="25"/>
    </location>
</feature>
<reference evidence="2" key="1">
    <citation type="submission" date="2014-05" db="EMBL/GenBank/DDBJ databases">
        <title>The genome and life-stage specific transcriptomes of Globodera pallida elucidate key aspects of plant parasitism by a cyst nematode.</title>
        <authorList>
            <person name="Cotton J.A."/>
            <person name="Lilley C.J."/>
            <person name="Jones L.M."/>
            <person name="Kikuchi T."/>
            <person name="Reid A.J."/>
            <person name="Thorpe P."/>
            <person name="Tsai I.J."/>
            <person name="Beasley H."/>
            <person name="Blok V."/>
            <person name="Cock P.J.A."/>
            <person name="Van den Akker S.E."/>
            <person name="Holroyd N."/>
            <person name="Hunt M."/>
            <person name="Mantelin S."/>
            <person name="Naghra H."/>
            <person name="Pain A."/>
            <person name="Palomares-Rius J.E."/>
            <person name="Zarowiecki M."/>
            <person name="Berriman M."/>
            <person name="Jones J.T."/>
            <person name="Urwin P.E."/>
        </authorList>
    </citation>
    <scope>NUCLEOTIDE SEQUENCE [LARGE SCALE GENOMIC DNA]</scope>
    <source>
        <strain evidence="2">Lindley</strain>
    </source>
</reference>
<dbReference type="AlphaFoldDB" id="A0A183BZZ6"/>
<organism evidence="2 3">
    <name type="scientific">Globodera pallida</name>
    <name type="common">Potato cyst nematode worm</name>
    <name type="synonym">Heterodera pallida</name>
    <dbReference type="NCBI Taxonomy" id="36090"/>
    <lineage>
        <taxon>Eukaryota</taxon>
        <taxon>Metazoa</taxon>
        <taxon>Ecdysozoa</taxon>
        <taxon>Nematoda</taxon>
        <taxon>Chromadorea</taxon>
        <taxon>Rhabditida</taxon>
        <taxon>Tylenchina</taxon>
        <taxon>Tylenchomorpha</taxon>
        <taxon>Tylenchoidea</taxon>
        <taxon>Heteroderidae</taxon>
        <taxon>Heteroderinae</taxon>
        <taxon>Globodera</taxon>
    </lineage>
</organism>
<evidence type="ECO:0000313" key="2">
    <source>
        <dbReference type="Proteomes" id="UP000050741"/>
    </source>
</evidence>
<feature type="chain" id="PRO_5008146861" evidence="1">
    <location>
        <begin position="26"/>
        <end position="566"/>
    </location>
</feature>
<evidence type="ECO:0000256" key="1">
    <source>
        <dbReference type="SAM" id="SignalP"/>
    </source>
</evidence>
<sequence length="566" mass="64460">MLPTSPTIVGMMLLLLMVHQPHCAADDDPVEIMREFTVEYNILSGPAYDVLEHLSVISEKAKFFMKLSGPVGSIIAACVETAFPPEDPMMRALAIYHQKIERRFTCMFPLRQLQYLFNLLTDPNEDRKIWKSEFVSACNQNTQSPIQLLQYIDEKMVSQCKKHHPSQQIRRIMADVREIFSELGTEETYGQKLTRSDAQKAAELSSKLKTVMVQRRNANFTEFQTINAITKIFNKSEIRQPFDTCYLQTTYEANDLRRRPLLRLAEIIKHDTVKLATIGSLCANLTNEKQPRVTEAKLKQIGELMSGITANVSEWIQNELKNAWPEDIIGKAKSAIGLSDITDPYAYNSTAKKIEARVSSMGVPGLIYQVLVSLDWDYLRNFYYGCRMPNYCTVVKGYHKINFAIFRHGEKNIYRNERSKEWYAKVNDTISAVIASNAKIDDLGTLVEEIEAVCCSLLSDHLYNGFVLLHQSCFLAKDCDLSTGAAFSKDFGWRKVCGQQQTDPAWEVAQHAQMGAVKHWRNTPTHYPLTNELAAATDKMVTETVKLNNFFQLGKYTSISFIVFLL</sequence>
<reference evidence="3" key="2">
    <citation type="submission" date="2016-06" db="UniProtKB">
        <authorList>
            <consortium name="WormBaseParasite"/>
        </authorList>
    </citation>
    <scope>IDENTIFICATION</scope>
</reference>
<evidence type="ECO:0000313" key="3">
    <source>
        <dbReference type="WBParaSite" id="GPLIN_000618800"/>
    </source>
</evidence>